<evidence type="ECO:0000256" key="5">
    <source>
        <dbReference type="ARBA" id="ARBA00022786"/>
    </source>
</evidence>
<evidence type="ECO:0000313" key="13">
    <source>
        <dbReference type="EMBL" id="ETV84170.1"/>
    </source>
</evidence>
<keyword evidence="2 11" id="KW-0812">Transmembrane</keyword>
<dbReference type="PROSITE" id="PS00518">
    <property type="entry name" value="ZF_RING_1"/>
    <property type="match status" value="1"/>
</dbReference>
<evidence type="ECO:0000256" key="7">
    <source>
        <dbReference type="ARBA" id="ARBA00022989"/>
    </source>
</evidence>
<gene>
    <name evidence="13" type="ORF">H257_03456</name>
</gene>
<feature type="transmembrane region" description="Helical" evidence="11">
    <location>
        <begin position="238"/>
        <end position="258"/>
    </location>
</feature>
<accession>W4GWT6</accession>
<dbReference type="OrthoDB" id="207411at2759"/>
<feature type="region of interest" description="Disordered" evidence="10">
    <location>
        <begin position="86"/>
        <end position="112"/>
    </location>
</feature>
<dbReference type="EMBL" id="KI913119">
    <property type="protein sequence ID" value="ETV84170.1"/>
    <property type="molecule type" value="Genomic_DNA"/>
</dbReference>
<keyword evidence="8 11" id="KW-0472">Membrane</keyword>
<dbReference type="Pfam" id="PF13639">
    <property type="entry name" value="zf-RING_2"/>
    <property type="match status" value="1"/>
</dbReference>
<feature type="region of interest" description="Disordered" evidence="10">
    <location>
        <begin position="149"/>
        <end position="173"/>
    </location>
</feature>
<dbReference type="AlphaFoldDB" id="W4GWT6"/>
<evidence type="ECO:0000256" key="6">
    <source>
        <dbReference type="ARBA" id="ARBA00022833"/>
    </source>
</evidence>
<dbReference type="PROSITE" id="PS50089">
    <property type="entry name" value="ZF_RING_2"/>
    <property type="match status" value="1"/>
</dbReference>
<dbReference type="GO" id="GO:1904294">
    <property type="term" value="P:positive regulation of ERAD pathway"/>
    <property type="evidence" value="ECO:0007669"/>
    <property type="project" value="InterPro"/>
</dbReference>
<keyword evidence="4 9" id="KW-0863">Zinc-finger</keyword>
<dbReference type="GO" id="GO:0061630">
    <property type="term" value="F:ubiquitin protein ligase activity"/>
    <property type="evidence" value="ECO:0007669"/>
    <property type="project" value="InterPro"/>
</dbReference>
<dbReference type="SUPFAM" id="SSF57850">
    <property type="entry name" value="RING/U-box"/>
    <property type="match status" value="1"/>
</dbReference>
<feature type="compositionally biased region" description="Basic residues" evidence="10">
    <location>
        <begin position="18"/>
        <end position="32"/>
    </location>
</feature>
<evidence type="ECO:0000256" key="4">
    <source>
        <dbReference type="ARBA" id="ARBA00022771"/>
    </source>
</evidence>
<dbReference type="GO" id="GO:0016020">
    <property type="term" value="C:membrane"/>
    <property type="evidence" value="ECO:0007669"/>
    <property type="project" value="UniProtKB-SubCell"/>
</dbReference>
<evidence type="ECO:0000256" key="11">
    <source>
        <dbReference type="SAM" id="Phobius"/>
    </source>
</evidence>
<evidence type="ECO:0000256" key="8">
    <source>
        <dbReference type="ARBA" id="ARBA00023136"/>
    </source>
</evidence>
<feature type="compositionally biased region" description="Basic and acidic residues" evidence="10">
    <location>
        <begin position="92"/>
        <end position="109"/>
    </location>
</feature>
<dbReference type="PANTHER" id="PTHR15860">
    <property type="entry name" value="UNCHARACTERIZED RING FINGER-CONTAINING PROTEIN"/>
    <property type="match status" value="1"/>
</dbReference>
<dbReference type="GO" id="GO:0008270">
    <property type="term" value="F:zinc ion binding"/>
    <property type="evidence" value="ECO:0007669"/>
    <property type="project" value="UniProtKB-KW"/>
</dbReference>
<keyword evidence="6" id="KW-0862">Zinc</keyword>
<evidence type="ECO:0000256" key="3">
    <source>
        <dbReference type="ARBA" id="ARBA00022723"/>
    </source>
</evidence>
<dbReference type="RefSeq" id="XP_009825862.1">
    <property type="nucleotide sequence ID" value="XM_009827560.1"/>
</dbReference>
<feature type="compositionally biased region" description="Low complexity" evidence="10">
    <location>
        <begin position="457"/>
        <end position="482"/>
    </location>
</feature>
<organism evidence="13">
    <name type="scientific">Aphanomyces astaci</name>
    <name type="common">Crayfish plague agent</name>
    <dbReference type="NCBI Taxonomy" id="112090"/>
    <lineage>
        <taxon>Eukaryota</taxon>
        <taxon>Sar</taxon>
        <taxon>Stramenopiles</taxon>
        <taxon>Oomycota</taxon>
        <taxon>Saprolegniomycetes</taxon>
        <taxon>Saprolegniales</taxon>
        <taxon>Verrucalvaceae</taxon>
        <taxon>Aphanomyces</taxon>
    </lineage>
</organism>
<dbReference type="PANTHER" id="PTHR15860:SF0">
    <property type="entry name" value="LP20373P"/>
    <property type="match status" value="1"/>
</dbReference>
<dbReference type="InterPro" id="IPR001841">
    <property type="entry name" value="Znf_RING"/>
</dbReference>
<dbReference type="SMART" id="SM00184">
    <property type="entry name" value="RING"/>
    <property type="match status" value="1"/>
</dbReference>
<evidence type="ECO:0000256" key="10">
    <source>
        <dbReference type="SAM" id="MobiDB-lite"/>
    </source>
</evidence>
<feature type="region of interest" description="Disordered" evidence="10">
    <location>
        <begin position="1"/>
        <end position="41"/>
    </location>
</feature>
<name>W4GWT6_APHAT</name>
<keyword evidence="5" id="KW-0833">Ubl conjugation pathway</keyword>
<dbReference type="VEuPathDB" id="FungiDB:H257_03456"/>
<proteinExistence type="predicted"/>
<keyword evidence="3" id="KW-0479">Metal-binding</keyword>
<protein>
    <recommendedName>
        <fullName evidence="12">RING-type domain-containing protein</fullName>
    </recommendedName>
</protein>
<reference evidence="13" key="1">
    <citation type="submission" date="2013-12" db="EMBL/GenBank/DDBJ databases">
        <title>The Genome Sequence of Aphanomyces astaci APO3.</title>
        <authorList>
            <consortium name="The Broad Institute Genomics Platform"/>
            <person name="Russ C."/>
            <person name="Tyler B."/>
            <person name="van West P."/>
            <person name="Dieguez-Uribeondo J."/>
            <person name="Young S.K."/>
            <person name="Zeng Q."/>
            <person name="Gargeya S."/>
            <person name="Fitzgerald M."/>
            <person name="Abouelleil A."/>
            <person name="Alvarado L."/>
            <person name="Chapman S.B."/>
            <person name="Gainer-Dewar J."/>
            <person name="Goldberg J."/>
            <person name="Griggs A."/>
            <person name="Gujja S."/>
            <person name="Hansen M."/>
            <person name="Howarth C."/>
            <person name="Imamovic A."/>
            <person name="Ireland A."/>
            <person name="Larimer J."/>
            <person name="McCowan C."/>
            <person name="Murphy C."/>
            <person name="Pearson M."/>
            <person name="Poon T.W."/>
            <person name="Priest M."/>
            <person name="Roberts A."/>
            <person name="Saif S."/>
            <person name="Shea T."/>
            <person name="Sykes S."/>
            <person name="Wortman J."/>
            <person name="Nusbaum C."/>
            <person name="Birren B."/>
        </authorList>
    </citation>
    <scope>NUCLEOTIDE SEQUENCE [LARGE SCALE GENOMIC DNA]</scope>
    <source>
        <strain evidence="13">APO3</strain>
    </source>
</reference>
<keyword evidence="7 11" id="KW-1133">Transmembrane helix</keyword>
<comment type="subcellular location">
    <subcellularLocation>
        <location evidence="1">Membrane</location>
        <topology evidence="1">Multi-pass membrane protein</topology>
    </subcellularLocation>
</comment>
<dbReference type="Gene3D" id="3.30.40.10">
    <property type="entry name" value="Zinc/RING finger domain, C3HC4 (zinc finger)"/>
    <property type="match status" value="1"/>
</dbReference>
<evidence type="ECO:0000259" key="12">
    <source>
        <dbReference type="PROSITE" id="PS50089"/>
    </source>
</evidence>
<feature type="domain" description="RING-type" evidence="12">
    <location>
        <begin position="413"/>
        <end position="451"/>
    </location>
</feature>
<dbReference type="InterPro" id="IPR017907">
    <property type="entry name" value="Znf_RING_CS"/>
</dbReference>
<dbReference type="InterPro" id="IPR013083">
    <property type="entry name" value="Znf_RING/FYVE/PHD"/>
</dbReference>
<evidence type="ECO:0000256" key="2">
    <source>
        <dbReference type="ARBA" id="ARBA00022692"/>
    </source>
</evidence>
<evidence type="ECO:0000256" key="1">
    <source>
        <dbReference type="ARBA" id="ARBA00004141"/>
    </source>
</evidence>
<sequence>MEVDPSVSAAPVSPTNNSRRHASSVSSMHHHPVPITRSNTLPRRAIDTTATRHGFLRSLTAPISFFFPPSPTSNHAASATIAAEAPPPTNQLHRDDDAYHHDNHDEGGTERSTLLRNINADVDYYNVDAHPPENSIHVGMSATLPTPIASSDQVPLPANGSPATETPVADESEEQLRTELRQLYHRVRYSAPFVVLFVLYISYQHIKGIFICVLGTTSMIALDQRFRGLVAKKDKASALSLAGIVAVCFIDSVALSAFNGDRTPVHTLVKPIADPADIADILWTVMLNDLLLRLASLSLKAVVALVRLDWCCPTAPPASQYRRKRRLYAAIETSTLMARSLAAGCPWFNYYNAADSKHVAMLFRCVYIGFKCYVCNDHLSQVATAVRAAVTARLEYGTYVSPTELAEAGSPECSICYDAMHAPVQLACAHMFCEECVAEWFDRERSCPLCRADVDAAPSSSTSTTSPPVPQATTSSSSSTSSIRHKPLYLDGGTSPLPQFL</sequence>
<dbReference type="InterPro" id="IPR044235">
    <property type="entry name" value="RNFT1/2"/>
</dbReference>
<evidence type="ECO:0000256" key="9">
    <source>
        <dbReference type="PROSITE-ProRule" id="PRU00175"/>
    </source>
</evidence>
<dbReference type="GeneID" id="20805452"/>
<feature type="region of interest" description="Disordered" evidence="10">
    <location>
        <begin position="457"/>
        <end position="501"/>
    </location>
</feature>